<feature type="domain" description="CSC1/OSCA1-like 7TM region" evidence="9">
    <location>
        <begin position="561"/>
        <end position="838"/>
    </location>
</feature>
<evidence type="ECO:0000256" key="7">
    <source>
        <dbReference type="SAM" id="MobiDB-lite"/>
    </source>
</evidence>
<evidence type="ECO:0000256" key="4">
    <source>
        <dbReference type="ARBA" id="ARBA00022692"/>
    </source>
</evidence>
<evidence type="ECO:0000256" key="5">
    <source>
        <dbReference type="ARBA" id="ARBA00022989"/>
    </source>
</evidence>
<sequence>MEGLHSVDNVRLLQTQEEIRMQQQQQQQQNWNVPNQQQQFEQNVQDLFGIGQTSPQANNEMVGYSNYDPFTSANTKDVNTSAFMTALCLNAMLFVVLIGGYELFRRFFPSVYSPKSSSGTSRTRDGSSSPSLSSPTSSNAASAAVNINTQVPLGWVTGVARASWSTVRNSGGLDSYMFLRYIRLCFRISITSALWGMIILWPVYSSGGGGAKGWYFLSMANLQQGSHLMWVPTIFLWLQTLYVIFLMNEEYKHYLECRVDFLARGEGVENSQQHMYSLIIERIPHELRSDRALYDYFNRLFPRKIHSTAVVLNLPDLERGSKKRKRVLRRLEKSMICFDVKGKRPYHVVGRKRIRCCGIESSPILASFGGRNVDDDDSESDSRLPQKGEKVDSINYYSRELTVMNEKMARMQHDKIELAMKGNDSVRASQWIAHAVDRVSTAAETTLSSNTQDDGLITGFGSSPGRRKPLLLTLLDRIGVDFISGGITYIQQNIDEVVDSVVGATMSSTGFITFKDLHSVTCAAKTPLFHKPDVLIANMAPESRDIIWENAHVNLGWSRGREWTANMLLGVGAILWSIPVASIQALATADQIATVPGMGWLETLDGGNVAAFVNGYLPVVLLLTIIMVLPHIFYAVALHYEDRKTRSDVQKSITGRYFYYQLANIYITVTAGSILDSLNEIIEHPTNILAILGKSLPNVVGYFATFVMTKLLVGLPMILMRFGPLARMLFIKTFFREKYLTEKELYEVHYPEKYSQLWYGWEYPNLLLVIVICFTYSCISPIILPVVAAFFLGAWLVYKNQILIVYSPHYESGGTMFPMVCHRTLTGLICGQLTFIGYSMLREGFYQALMTFPLPVITIKMMDVFKNLYEVPGKNISVERAVELDMQRNAASAFSQNLYRQPVLREKSAEVLGGSSVRRFASGGDSLGSSELTNVVKVNDSGKIV</sequence>
<keyword evidence="13" id="KW-1185">Reference proteome</keyword>
<feature type="compositionally biased region" description="Basic and acidic residues" evidence="7">
    <location>
        <begin position="380"/>
        <end position="389"/>
    </location>
</feature>
<dbReference type="PANTHER" id="PTHR13018:SF5">
    <property type="entry name" value="RE44586P"/>
    <property type="match status" value="1"/>
</dbReference>
<evidence type="ECO:0000256" key="2">
    <source>
        <dbReference type="ARBA" id="ARBA00007779"/>
    </source>
</evidence>
<feature type="transmembrane region" description="Helical" evidence="8">
    <location>
        <begin position="224"/>
        <end position="245"/>
    </location>
</feature>
<dbReference type="PANTHER" id="PTHR13018">
    <property type="entry name" value="PROBABLE MEMBRANE PROTEIN DUF221-RELATED"/>
    <property type="match status" value="1"/>
</dbReference>
<feature type="transmembrane region" description="Helical" evidence="8">
    <location>
        <begin position="816"/>
        <end position="841"/>
    </location>
</feature>
<feature type="transmembrane region" description="Helical" evidence="8">
    <location>
        <begin position="567"/>
        <end position="589"/>
    </location>
</feature>
<feature type="transmembrane region" description="Helical" evidence="8">
    <location>
        <begin position="82"/>
        <end position="104"/>
    </location>
</feature>
<accession>A0AAD8YD79</accession>
<dbReference type="Pfam" id="PF14703">
    <property type="entry name" value="PHM7_cyt"/>
    <property type="match status" value="1"/>
</dbReference>
<feature type="transmembrane region" description="Helical" evidence="8">
    <location>
        <begin position="184"/>
        <end position="204"/>
    </location>
</feature>
<feature type="region of interest" description="Disordered" evidence="7">
    <location>
        <begin position="370"/>
        <end position="389"/>
    </location>
</feature>
<evidence type="ECO:0000259" key="11">
    <source>
        <dbReference type="Pfam" id="PF14703"/>
    </source>
</evidence>
<keyword evidence="3" id="KW-0813">Transport</keyword>
<dbReference type="InterPro" id="IPR003864">
    <property type="entry name" value="CSC1/OSCA1-like_7TM"/>
</dbReference>
<dbReference type="Proteomes" id="UP001224775">
    <property type="component" value="Unassembled WGS sequence"/>
</dbReference>
<evidence type="ECO:0000256" key="1">
    <source>
        <dbReference type="ARBA" id="ARBA00004141"/>
    </source>
</evidence>
<feature type="transmembrane region" description="Helical" evidence="8">
    <location>
        <begin position="699"/>
        <end position="719"/>
    </location>
</feature>
<evidence type="ECO:0000313" key="12">
    <source>
        <dbReference type="EMBL" id="KAK1743434.1"/>
    </source>
</evidence>
<protein>
    <submittedName>
        <fullName evidence="12">Calcium-dependent phosphate channel protein</fullName>
    </submittedName>
</protein>
<proteinExistence type="inferred from homology"/>
<dbReference type="InterPro" id="IPR027815">
    <property type="entry name" value="CSC1/OSCA1-like_cyt"/>
</dbReference>
<dbReference type="GO" id="GO:0005886">
    <property type="term" value="C:plasma membrane"/>
    <property type="evidence" value="ECO:0007669"/>
    <property type="project" value="TreeGrafter"/>
</dbReference>
<comment type="caution">
    <text evidence="12">The sequence shown here is derived from an EMBL/GenBank/DDBJ whole genome shotgun (WGS) entry which is preliminary data.</text>
</comment>
<reference evidence="12" key="1">
    <citation type="submission" date="2023-06" db="EMBL/GenBank/DDBJ databases">
        <title>Survivors Of The Sea: Transcriptome response of Skeletonema marinoi to long-term dormancy.</title>
        <authorList>
            <person name="Pinder M.I.M."/>
            <person name="Kourtchenko O."/>
            <person name="Robertson E.K."/>
            <person name="Larsson T."/>
            <person name="Maumus F."/>
            <person name="Osuna-Cruz C.M."/>
            <person name="Vancaester E."/>
            <person name="Stenow R."/>
            <person name="Vandepoele K."/>
            <person name="Ploug H."/>
            <person name="Bruchert V."/>
            <person name="Godhe A."/>
            <person name="Topel M."/>
        </authorList>
    </citation>
    <scope>NUCLEOTIDE SEQUENCE</scope>
    <source>
        <strain evidence="12">R05AC</strain>
    </source>
</reference>
<dbReference type="InterPro" id="IPR032880">
    <property type="entry name" value="CSC1/OSCA1-like_N"/>
</dbReference>
<evidence type="ECO:0000313" key="13">
    <source>
        <dbReference type="Proteomes" id="UP001224775"/>
    </source>
</evidence>
<evidence type="ECO:0000259" key="9">
    <source>
        <dbReference type="Pfam" id="PF02714"/>
    </source>
</evidence>
<evidence type="ECO:0000256" key="6">
    <source>
        <dbReference type="ARBA" id="ARBA00023136"/>
    </source>
</evidence>
<evidence type="ECO:0000259" key="10">
    <source>
        <dbReference type="Pfam" id="PF13967"/>
    </source>
</evidence>
<gene>
    <name evidence="12" type="ORF">QTG54_006055</name>
</gene>
<dbReference type="InterPro" id="IPR045122">
    <property type="entry name" value="Csc1-like"/>
</dbReference>
<dbReference type="EMBL" id="JATAAI010000009">
    <property type="protein sequence ID" value="KAK1743434.1"/>
    <property type="molecule type" value="Genomic_DNA"/>
</dbReference>
<feature type="compositionally biased region" description="Low complexity" evidence="7">
    <location>
        <begin position="116"/>
        <end position="139"/>
    </location>
</feature>
<comment type="subcellular location">
    <subcellularLocation>
        <location evidence="1">Membrane</location>
        <topology evidence="1">Multi-pass membrane protein</topology>
    </subcellularLocation>
</comment>
<organism evidence="12 13">
    <name type="scientific">Skeletonema marinoi</name>
    <dbReference type="NCBI Taxonomy" id="267567"/>
    <lineage>
        <taxon>Eukaryota</taxon>
        <taxon>Sar</taxon>
        <taxon>Stramenopiles</taxon>
        <taxon>Ochrophyta</taxon>
        <taxon>Bacillariophyta</taxon>
        <taxon>Coscinodiscophyceae</taxon>
        <taxon>Thalassiosirophycidae</taxon>
        <taxon>Thalassiosirales</taxon>
        <taxon>Skeletonemataceae</taxon>
        <taxon>Skeletonema</taxon>
        <taxon>Skeletonema marinoi-dohrnii complex</taxon>
    </lineage>
</organism>
<feature type="domain" description="CSC1/OSCA1-like cytosolic" evidence="11">
    <location>
        <begin position="276"/>
        <end position="436"/>
    </location>
</feature>
<feature type="domain" description="CSC1/OSCA1-like N-terminal transmembrane" evidence="10">
    <location>
        <begin position="82"/>
        <end position="248"/>
    </location>
</feature>
<keyword evidence="5 8" id="KW-1133">Transmembrane helix</keyword>
<feature type="transmembrane region" description="Helical" evidence="8">
    <location>
        <begin position="766"/>
        <end position="796"/>
    </location>
</feature>
<dbReference type="Pfam" id="PF02714">
    <property type="entry name" value="RSN1_7TM"/>
    <property type="match status" value="1"/>
</dbReference>
<feature type="transmembrane region" description="Helical" evidence="8">
    <location>
        <begin position="609"/>
        <end position="636"/>
    </location>
</feature>
<evidence type="ECO:0000256" key="8">
    <source>
        <dbReference type="SAM" id="Phobius"/>
    </source>
</evidence>
<dbReference type="Pfam" id="PF13967">
    <property type="entry name" value="RSN1_TM"/>
    <property type="match status" value="1"/>
</dbReference>
<keyword evidence="4 8" id="KW-0812">Transmembrane</keyword>
<feature type="region of interest" description="Disordered" evidence="7">
    <location>
        <begin position="112"/>
        <end position="139"/>
    </location>
</feature>
<evidence type="ECO:0000256" key="3">
    <source>
        <dbReference type="ARBA" id="ARBA00022448"/>
    </source>
</evidence>
<dbReference type="AlphaFoldDB" id="A0AAD8YD79"/>
<keyword evidence="6 8" id="KW-0472">Membrane</keyword>
<name>A0AAD8YD79_9STRA</name>
<comment type="similarity">
    <text evidence="2">Belongs to the CSC1 (TC 1.A.17) family.</text>
</comment>
<dbReference type="GO" id="GO:0005227">
    <property type="term" value="F:calcium-activated cation channel activity"/>
    <property type="evidence" value="ECO:0007669"/>
    <property type="project" value="InterPro"/>
</dbReference>